<dbReference type="PANTHER" id="PTHR43434">
    <property type="entry name" value="PHOSPHOGLYCOLATE PHOSPHATASE"/>
    <property type="match status" value="1"/>
</dbReference>
<name>B8DQ62_NITV9</name>
<proteinExistence type="inferred from homology"/>
<dbReference type="PANTHER" id="PTHR43434:SF1">
    <property type="entry name" value="PHOSPHOGLYCOLATE PHOSPHATASE"/>
    <property type="match status" value="1"/>
</dbReference>
<dbReference type="SUPFAM" id="SSF56784">
    <property type="entry name" value="HAD-like"/>
    <property type="match status" value="1"/>
</dbReference>
<gene>
    <name evidence="6" type="ordered locus">DvMF_1983</name>
</gene>
<organism evidence="6">
    <name type="scientific">Nitratidesulfovibrio vulgaris (strain DSM 19637 / Miyazaki F)</name>
    <name type="common">Desulfovibrio vulgaris</name>
    <dbReference type="NCBI Taxonomy" id="883"/>
    <lineage>
        <taxon>Bacteria</taxon>
        <taxon>Pseudomonadati</taxon>
        <taxon>Thermodesulfobacteriota</taxon>
        <taxon>Desulfovibrionia</taxon>
        <taxon>Desulfovibrionales</taxon>
        <taxon>Desulfovibrionaceae</taxon>
        <taxon>Nitratidesulfovibrio</taxon>
    </lineage>
</organism>
<dbReference type="InterPro" id="IPR050155">
    <property type="entry name" value="HAD-like_hydrolase_sf"/>
</dbReference>
<dbReference type="GO" id="GO:0008967">
    <property type="term" value="F:phosphoglycolate phosphatase activity"/>
    <property type="evidence" value="ECO:0007669"/>
    <property type="project" value="UniProtKB-EC"/>
</dbReference>
<dbReference type="SFLD" id="SFLDS00003">
    <property type="entry name" value="Haloacid_Dehalogenase"/>
    <property type="match status" value="1"/>
</dbReference>
<feature type="region of interest" description="Disordered" evidence="5">
    <location>
        <begin position="140"/>
        <end position="166"/>
    </location>
</feature>
<comment type="pathway">
    <text evidence="2">Organic acid metabolism; glycolate biosynthesis; glycolate from 2-phosphoglycolate: step 1/1.</text>
</comment>
<comment type="catalytic activity">
    <reaction evidence="1">
        <text>2-phosphoglycolate + H2O = glycolate + phosphate</text>
        <dbReference type="Rhea" id="RHEA:14369"/>
        <dbReference type="ChEBI" id="CHEBI:15377"/>
        <dbReference type="ChEBI" id="CHEBI:29805"/>
        <dbReference type="ChEBI" id="CHEBI:43474"/>
        <dbReference type="ChEBI" id="CHEBI:58033"/>
        <dbReference type="EC" id="3.1.3.18"/>
    </reaction>
</comment>
<protein>
    <recommendedName>
        <fullName evidence="4">phosphoglycolate phosphatase</fullName>
        <ecNumber evidence="4">3.1.3.18</ecNumber>
    </recommendedName>
</protein>
<dbReference type="eggNOG" id="COG0546">
    <property type="taxonomic scope" value="Bacteria"/>
</dbReference>
<accession>B8DQ62</accession>
<comment type="similarity">
    <text evidence="3">Belongs to the HAD-like hydrolase superfamily. CbbY/CbbZ/Gph/YieH family.</text>
</comment>
<dbReference type="InterPro" id="IPR006439">
    <property type="entry name" value="HAD-SF_hydro_IA"/>
</dbReference>
<evidence type="ECO:0000256" key="1">
    <source>
        <dbReference type="ARBA" id="ARBA00000830"/>
    </source>
</evidence>
<keyword evidence="6" id="KW-0378">Hydrolase</keyword>
<dbReference type="HOGENOM" id="CLU_045011_19_1_7"/>
<evidence type="ECO:0000256" key="2">
    <source>
        <dbReference type="ARBA" id="ARBA00004818"/>
    </source>
</evidence>
<feature type="compositionally biased region" description="Low complexity" evidence="5">
    <location>
        <begin position="140"/>
        <end position="163"/>
    </location>
</feature>
<dbReference type="SFLD" id="SFLDG01129">
    <property type="entry name" value="C1.5:_HAD__Beta-PGM__Phosphata"/>
    <property type="match status" value="1"/>
</dbReference>
<evidence type="ECO:0000313" key="6">
    <source>
        <dbReference type="EMBL" id="ACL08926.1"/>
    </source>
</evidence>
<evidence type="ECO:0000256" key="3">
    <source>
        <dbReference type="ARBA" id="ARBA00006171"/>
    </source>
</evidence>
<dbReference type="AlphaFoldDB" id="B8DQ62"/>
<dbReference type="GO" id="GO:0006281">
    <property type="term" value="P:DNA repair"/>
    <property type="evidence" value="ECO:0007669"/>
    <property type="project" value="TreeGrafter"/>
</dbReference>
<dbReference type="EC" id="3.1.3.18" evidence="4"/>
<reference evidence="6" key="1">
    <citation type="submission" date="2008-10" db="EMBL/GenBank/DDBJ databases">
        <title>Complete sequence of Desulfovibrio vulgaris str. 'Miyazaki F'.</title>
        <authorList>
            <person name="Lucas S."/>
            <person name="Copeland A."/>
            <person name="Lapidus A."/>
            <person name="Glavina del Rio T."/>
            <person name="Dalin E."/>
            <person name="Tice H."/>
            <person name="Bruce D."/>
            <person name="Goodwin L."/>
            <person name="Pitluck S."/>
            <person name="Sims D."/>
            <person name="Brettin T."/>
            <person name="Detter J.C."/>
            <person name="Han C."/>
            <person name="Larimer F."/>
            <person name="Land M."/>
            <person name="Hauser L."/>
            <person name="Kyrpides N."/>
            <person name="Mikhailova N."/>
            <person name="Hazen T.C."/>
            <person name="Richardson P."/>
        </authorList>
    </citation>
    <scope>NUCLEOTIDE SEQUENCE</scope>
    <source>
        <strain evidence="6">Miyazaki F</strain>
    </source>
</reference>
<dbReference type="PRINTS" id="PR00413">
    <property type="entry name" value="HADHALOGNASE"/>
</dbReference>
<dbReference type="Gene3D" id="1.10.150.240">
    <property type="entry name" value="Putative phosphatase, domain 2"/>
    <property type="match status" value="1"/>
</dbReference>
<dbReference type="OrthoDB" id="9792518at2"/>
<dbReference type="Gene3D" id="3.40.50.1000">
    <property type="entry name" value="HAD superfamily/HAD-like"/>
    <property type="match status" value="2"/>
</dbReference>
<evidence type="ECO:0000256" key="4">
    <source>
        <dbReference type="ARBA" id="ARBA00013078"/>
    </source>
</evidence>
<dbReference type="KEGG" id="dvm:DvMF_1983"/>
<dbReference type="InterPro" id="IPR023214">
    <property type="entry name" value="HAD_sf"/>
</dbReference>
<dbReference type="GO" id="GO:0005829">
    <property type="term" value="C:cytosol"/>
    <property type="evidence" value="ECO:0007669"/>
    <property type="project" value="TreeGrafter"/>
</dbReference>
<dbReference type="Pfam" id="PF00702">
    <property type="entry name" value="Hydrolase"/>
    <property type="match status" value="1"/>
</dbReference>
<dbReference type="STRING" id="883.DvMF_1983"/>
<evidence type="ECO:0000256" key="5">
    <source>
        <dbReference type="SAM" id="MobiDB-lite"/>
    </source>
</evidence>
<dbReference type="EMBL" id="CP001197">
    <property type="protein sequence ID" value="ACL08926.1"/>
    <property type="molecule type" value="Genomic_DNA"/>
</dbReference>
<dbReference type="InterPro" id="IPR023198">
    <property type="entry name" value="PGP-like_dom2"/>
</dbReference>
<sequence length="257" mass="26025">MPIRAIIFDLDGTLLDTLDDLADAANACLLAQGFSAHPVDAYRQFVGDGVETLFRRALPPGIPTGDATEQAVAALVARMREEYGARWSAKSAPYPGIRELLAALAPAGLPLGVLSNKPHAFTRLMVGSFFDGAGSGAGAVSTDSPASASSPASAGSPASGGAPVEDGPLGPFAMVAGARPGVPRKPDPAAAIATARALGVDPAHAAFVGDSNVDMRTAHGAGMLAVGCLWGFRGEAELRESGASVLLAHPLELLDHI</sequence>
<dbReference type="InterPro" id="IPR036412">
    <property type="entry name" value="HAD-like_sf"/>
</dbReference>